<evidence type="ECO:0000313" key="4">
    <source>
        <dbReference type="Proteomes" id="UP000067476"/>
    </source>
</evidence>
<evidence type="ECO:0000313" key="3">
    <source>
        <dbReference type="EMBL" id="AKX34245.1"/>
    </source>
</evidence>
<feature type="transmembrane region" description="Helical" evidence="1">
    <location>
        <begin position="313"/>
        <end position="336"/>
    </location>
</feature>
<keyword evidence="1" id="KW-0472">Membrane</keyword>
<sequence>MFNLKNKNLYIYIPGIILLIFSIIFFIYSSPYQNDIKVAKWFENLFDKSELLKYVSQYYLVAGNTDLFLVIIFMVMIIIKYKFLSKANKKEWYKQNYWITNLILSILTSFFIIGWIYELVFYITSDTGFGVGIDAEIFLSVKYKITGKIFSGFYQFPILGYINYYLIKNFHKINVNKLNKFYIDAKKALLFLIINYIIVGSIKMFGGRPYYYNVIFNELFNKMSLEQQQNYIESGFRYGYYSETTNAYTGNVTGEWPWWRMNSIFNRSKEDFLNKNPYDYGFPSGHVVSSFSLVTFLYLKFDRNKKTSIWSIVFVYFLSLNAINMNLSTILCRGHWMTDTSFSFIIILITFFILDVYYKYRYK</sequence>
<feature type="transmembrane region" description="Helical" evidence="1">
    <location>
        <begin position="188"/>
        <end position="206"/>
    </location>
</feature>
<feature type="transmembrane region" description="Helical" evidence="1">
    <location>
        <begin position="149"/>
        <end position="167"/>
    </location>
</feature>
<dbReference type="AlphaFoldDB" id="A0A0K1W1P8"/>
<dbReference type="EMBL" id="CP012357">
    <property type="protein sequence ID" value="AKX34245.1"/>
    <property type="molecule type" value="Genomic_DNA"/>
</dbReference>
<keyword evidence="1" id="KW-1133">Transmembrane helix</keyword>
<feature type="transmembrane region" description="Helical" evidence="1">
    <location>
        <begin position="280"/>
        <end position="301"/>
    </location>
</feature>
<evidence type="ECO:0000259" key="2">
    <source>
        <dbReference type="Pfam" id="PF01569"/>
    </source>
</evidence>
<dbReference type="RefSeq" id="WP_075058343.1">
    <property type="nucleotide sequence ID" value="NZ_CP012357.1"/>
</dbReference>
<dbReference type="Proteomes" id="UP000067476">
    <property type="component" value="Chromosome"/>
</dbReference>
<protein>
    <recommendedName>
        <fullName evidence="2">Phosphatidic acid phosphatase type 2/haloperoxidase domain-containing protein</fullName>
    </recommendedName>
</protein>
<feature type="transmembrane region" description="Helical" evidence="1">
    <location>
        <begin position="58"/>
        <end position="79"/>
    </location>
</feature>
<accession>A0A0K1W1P8</accession>
<feature type="transmembrane region" description="Helical" evidence="1">
    <location>
        <begin position="99"/>
        <end position="117"/>
    </location>
</feature>
<feature type="transmembrane region" description="Helical" evidence="1">
    <location>
        <begin position="9"/>
        <end position="28"/>
    </location>
</feature>
<feature type="domain" description="Phosphatidic acid phosphatase type 2/haloperoxidase" evidence="2">
    <location>
        <begin position="188"/>
        <end position="354"/>
    </location>
</feature>
<keyword evidence="1" id="KW-0812">Transmembrane</keyword>
<feature type="transmembrane region" description="Helical" evidence="1">
    <location>
        <begin position="342"/>
        <end position="360"/>
    </location>
</feature>
<proteinExistence type="predicted"/>
<reference evidence="3 4" key="1">
    <citation type="journal article" date="2015" name="Genome Announc.">
        <title>Complete Genome Sequence of Spiroplasma litorale TN-1T (DSM 21781), a Bacterium Isolated from a Green-Eyed Horsefly (Tabanus nigrovittatus).</title>
        <authorList>
            <person name="Lo W.S."/>
            <person name="Lai Y.C."/>
            <person name="Lien Y.W."/>
            <person name="Wang T.H."/>
            <person name="Kuo C.H."/>
        </authorList>
    </citation>
    <scope>NUCLEOTIDE SEQUENCE [LARGE SCALE GENOMIC DNA]</scope>
    <source>
        <strain evidence="3 4">TN-1</strain>
    </source>
</reference>
<name>A0A0K1W1P8_9MOLU</name>
<dbReference type="Pfam" id="PF01569">
    <property type="entry name" value="PAP2"/>
    <property type="match status" value="1"/>
</dbReference>
<dbReference type="SUPFAM" id="SSF48317">
    <property type="entry name" value="Acid phosphatase/Vanadium-dependent haloperoxidase"/>
    <property type="match status" value="1"/>
</dbReference>
<dbReference type="InterPro" id="IPR036938">
    <property type="entry name" value="PAP2/HPO_sf"/>
</dbReference>
<dbReference type="KEGG" id="sll:SLITO_v1c06110"/>
<evidence type="ECO:0000256" key="1">
    <source>
        <dbReference type="SAM" id="Phobius"/>
    </source>
</evidence>
<dbReference type="PATRIC" id="fig|216942.3.peg.619"/>
<dbReference type="OrthoDB" id="394310at2"/>
<dbReference type="InterPro" id="IPR000326">
    <property type="entry name" value="PAP2/HPO"/>
</dbReference>
<organism evidence="3 4">
    <name type="scientific">Spiroplasma litorale</name>
    <dbReference type="NCBI Taxonomy" id="216942"/>
    <lineage>
        <taxon>Bacteria</taxon>
        <taxon>Bacillati</taxon>
        <taxon>Mycoplasmatota</taxon>
        <taxon>Mollicutes</taxon>
        <taxon>Entomoplasmatales</taxon>
        <taxon>Spiroplasmataceae</taxon>
        <taxon>Spiroplasma</taxon>
    </lineage>
</organism>
<dbReference type="STRING" id="216942.SLITO_v1c06110"/>
<dbReference type="CDD" id="cd01610">
    <property type="entry name" value="PAP2_like"/>
    <property type="match status" value="1"/>
</dbReference>
<keyword evidence="4" id="KW-1185">Reference proteome</keyword>
<dbReference type="Gene3D" id="1.20.144.10">
    <property type="entry name" value="Phosphatidic acid phosphatase type 2/haloperoxidase"/>
    <property type="match status" value="1"/>
</dbReference>
<gene>
    <name evidence="3" type="ORF">SLITO_v1c06110</name>
</gene>